<dbReference type="Pfam" id="PF02737">
    <property type="entry name" value="3HCDH_N"/>
    <property type="match status" value="1"/>
</dbReference>
<dbReference type="InterPro" id="IPR006176">
    <property type="entry name" value="3-OHacyl-CoA_DH_NAD-bd"/>
</dbReference>
<dbReference type="Pfam" id="PF00378">
    <property type="entry name" value="ECH_1"/>
    <property type="match status" value="1"/>
</dbReference>
<sequence>MSDVVTLERKGAIAVVTVNNPPVNALGIAVREGLQNSFKAAEADPEVKAIVLVCEGSTFIAGADIKEFGKPPQAPSLPDVVNGIEAGSKPSVAVIHGTALGGGLEVAVSCHYRIARKDAKVGLPEVKLGLLPGAGGTQRLPRLTGVAKALDMIVSGAPISATEALELGVVDQLIEGDLLSAGLAYADQLIAEGKGPRRTGERTDKLEGVDNAAAVAAKRAEIEKKMPGLFSPQRCISAVEAAFTLPLAEGLKRERELFAECLVSPQRAALVHAFFTERLASKVDGLAKDTPVRDVKSAAVIGGGTMGVGIAMCFANAGIPVKVLEITAEARDKAMQRARDTYGMSVKRGSLNEAALEKRMALISGVTDYADLADVDLVIEAVFEEMSVKQKVFSALDANCKPGAILASNTSSLDLNEIANFTKRPEDVVGLHFFSPANVMRLLEVVRGEKTADDVLATAMAIGKKLKKVAVPVGVCDGFVGNRMVFQYGREAEFLVEEGATPAQVDGALRKFGMAMGPFAMRDLSGLDIGLSIRTRQRQTLPAEFKLPLVLDKMAEAGMLGQKTGKGFYVYEAGSRTPLENPELPAILAAASKEQGIERRELSDEYIIERTIYALINEGAKILEEGIAQRASDIDVIYLNGYGFPAFQGGPMFYADAVGLDVVYAKICEFHEQHGAWWKPAALLEKLAKEGRKFADL</sequence>
<comment type="similarity">
    <text evidence="3">In the N-terminal section; belongs to the enoyl-CoA hydratase/isomerase family.</text>
</comment>
<evidence type="ECO:0000256" key="14">
    <source>
        <dbReference type="RuleBase" id="RU003707"/>
    </source>
</evidence>
<keyword evidence="5" id="KW-0442">Lipid degradation</keyword>
<evidence type="ECO:0000256" key="7">
    <source>
        <dbReference type="ARBA" id="ARBA00023027"/>
    </source>
</evidence>
<comment type="pathway">
    <text evidence="2">Lipid metabolism; fatty acid beta-oxidation.</text>
</comment>
<evidence type="ECO:0000259" key="15">
    <source>
        <dbReference type="Pfam" id="PF00725"/>
    </source>
</evidence>
<evidence type="ECO:0000256" key="10">
    <source>
        <dbReference type="ARBA" id="ARBA00023235"/>
    </source>
</evidence>
<evidence type="ECO:0000256" key="2">
    <source>
        <dbReference type="ARBA" id="ARBA00005005"/>
    </source>
</evidence>
<dbReference type="Pfam" id="PF00725">
    <property type="entry name" value="3HCDH"/>
    <property type="match status" value="2"/>
</dbReference>
<accession>A0ABX9XLS8</accession>
<evidence type="ECO:0000259" key="16">
    <source>
        <dbReference type="Pfam" id="PF02737"/>
    </source>
</evidence>
<evidence type="ECO:0000256" key="13">
    <source>
        <dbReference type="ARBA" id="ARBA00049556"/>
    </source>
</evidence>
<evidence type="ECO:0000256" key="11">
    <source>
        <dbReference type="ARBA" id="ARBA00023239"/>
    </source>
</evidence>
<dbReference type="InterPro" id="IPR001753">
    <property type="entry name" value="Enoyl-CoA_hydra/iso"/>
</dbReference>
<keyword evidence="7" id="KW-0520">NAD</keyword>
<evidence type="ECO:0000256" key="1">
    <source>
        <dbReference type="ARBA" id="ARBA00004275"/>
    </source>
</evidence>
<evidence type="ECO:0000313" key="18">
    <source>
        <dbReference type="Proteomes" id="UP000275199"/>
    </source>
</evidence>
<feature type="domain" description="3-hydroxyacyl-CoA dehydrogenase C-terminal" evidence="15">
    <location>
        <begin position="606"/>
        <end position="692"/>
    </location>
</feature>
<dbReference type="Proteomes" id="UP000275199">
    <property type="component" value="Unassembled WGS sequence"/>
</dbReference>
<comment type="similarity">
    <text evidence="14">Belongs to the enoyl-CoA hydratase/isomerase family.</text>
</comment>
<evidence type="ECO:0000256" key="8">
    <source>
        <dbReference type="ARBA" id="ARBA00023098"/>
    </source>
</evidence>
<comment type="subcellular location">
    <subcellularLocation>
        <location evidence="1">Peroxisome</location>
    </subcellularLocation>
</comment>
<dbReference type="SUPFAM" id="SSF52096">
    <property type="entry name" value="ClpP/crotonase"/>
    <property type="match status" value="1"/>
</dbReference>
<dbReference type="Gene3D" id="3.40.50.720">
    <property type="entry name" value="NAD(P)-binding Rossmann-like Domain"/>
    <property type="match status" value="1"/>
</dbReference>
<dbReference type="InterPro" id="IPR036291">
    <property type="entry name" value="NAD(P)-bd_dom_sf"/>
</dbReference>
<protein>
    <submittedName>
        <fullName evidence="17">3-hydroxyacyl-CoA dehydrogenase</fullName>
    </submittedName>
</protein>
<evidence type="ECO:0000256" key="5">
    <source>
        <dbReference type="ARBA" id="ARBA00022963"/>
    </source>
</evidence>
<gene>
    <name evidence="17" type="ORF">EF096_03130</name>
</gene>
<evidence type="ECO:0000256" key="3">
    <source>
        <dbReference type="ARBA" id="ARBA00008750"/>
    </source>
</evidence>
<dbReference type="PROSITE" id="PS00166">
    <property type="entry name" value="ENOYL_COA_HYDRATASE"/>
    <property type="match status" value="1"/>
</dbReference>
<keyword evidence="12" id="KW-0511">Multifunctional enzyme</keyword>
<dbReference type="SUPFAM" id="SSF48179">
    <property type="entry name" value="6-phosphogluconate dehydrogenase C-terminal domain-like"/>
    <property type="match status" value="2"/>
</dbReference>
<dbReference type="Gene3D" id="3.90.226.10">
    <property type="entry name" value="2-enoyl-CoA Hydratase, Chain A, domain 1"/>
    <property type="match status" value="1"/>
</dbReference>
<dbReference type="InterPro" id="IPR008927">
    <property type="entry name" value="6-PGluconate_DH-like_C_sf"/>
</dbReference>
<reference evidence="17 18" key="1">
    <citation type="submission" date="2018-11" db="EMBL/GenBank/DDBJ databases">
        <authorList>
            <person name="Jang G.I."/>
            <person name="Hwang C.Y."/>
        </authorList>
    </citation>
    <scope>NUCLEOTIDE SEQUENCE [LARGE SCALE GENOMIC DNA]</scope>
    <source>
        <strain evidence="17 18">SSM26</strain>
    </source>
</reference>
<evidence type="ECO:0000256" key="9">
    <source>
        <dbReference type="ARBA" id="ARBA00023140"/>
    </source>
</evidence>
<keyword evidence="10" id="KW-0413">Isomerase</keyword>
<dbReference type="PANTHER" id="PTHR23309">
    <property type="entry name" value="3-HYDROXYACYL-COA DEHYROGENASE"/>
    <property type="match status" value="1"/>
</dbReference>
<keyword evidence="4" id="KW-0276">Fatty acid metabolism</keyword>
<dbReference type="InterPro" id="IPR018376">
    <property type="entry name" value="Enoyl-CoA_hyd/isom_CS"/>
</dbReference>
<dbReference type="SUPFAM" id="SSF51735">
    <property type="entry name" value="NAD(P)-binding Rossmann-fold domains"/>
    <property type="match status" value="1"/>
</dbReference>
<dbReference type="InterPro" id="IPR029045">
    <property type="entry name" value="ClpP/crotonase-like_dom_sf"/>
</dbReference>
<evidence type="ECO:0000313" key="17">
    <source>
        <dbReference type="EMBL" id="ROZ87870.1"/>
    </source>
</evidence>
<evidence type="ECO:0000256" key="12">
    <source>
        <dbReference type="ARBA" id="ARBA00023268"/>
    </source>
</evidence>
<comment type="caution">
    <text evidence="17">The sequence shown here is derived from an EMBL/GenBank/DDBJ whole genome shotgun (WGS) entry which is preliminary data.</text>
</comment>
<feature type="domain" description="3-hydroxyacyl-CoA dehydrogenase NAD binding" evidence="16">
    <location>
        <begin position="298"/>
        <end position="473"/>
    </location>
</feature>
<evidence type="ECO:0000256" key="6">
    <source>
        <dbReference type="ARBA" id="ARBA00023002"/>
    </source>
</evidence>
<comment type="catalytic activity">
    <reaction evidence="13">
        <text>a (3S)-3-hydroxyacyl-CoA + NAD(+) = a 3-oxoacyl-CoA + NADH + H(+)</text>
        <dbReference type="Rhea" id="RHEA:22432"/>
        <dbReference type="ChEBI" id="CHEBI:15378"/>
        <dbReference type="ChEBI" id="CHEBI:57318"/>
        <dbReference type="ChEBI" id="CHEBI:57540"/>
        <dbReference type="ChEBI" id="CHEBI:57945"/>
        <dbReference type="ChEBI" id="CHEBI:90726"/>
        <dbReference type="EC" id="1.1.1.35"/>
    </reaction>
</comment>
<dbReference type="RefSeq" id="WP_123888157.1">
    <property type="nucleotide sequence ID" value="NZ_JBPYCX010000014.1"/>
</dbReference>
<keyword evidence="6" id="KW-0560">Oxidoreductase</keyword>
<keyword evidence="18" id="KW-1185">Reference proteome</keyword>
<evidence type="ECO:0000256" key="4">
    <source>
        <dbReference type="ARBA" id="ARBA00022832"/>
    </source>
</evidence>
<organism evidence="17 18">
    <name type="scientific">Pseudomonas neustonica</name>
    <dbReference type="NCBI Taxonomy" id="2487346"/>
    <lineage>
        <taxon>Bacteria</taxon>
        <taxon>Pseudomonadati</taxon>
        <taxon>Pseudomonadota</taxon>
        <taxon>Gammaproteobacteria</taxon>
        <taxon>Pseudomonadales</taxon>
        <taxon>Pseudomonadaceae</taxon>
        <taxon>Pseudomonas</taxon>
    </lineage>
</organism>
<keyword evidence="9" id="KW-0576">Peroxisome</keyword>
<dbReference type="Gene3D" id="1.10.1040.50">
    <property type="match status" value="1"/>
</dbReference>
<name>A0ABX9XLS8_9PSED</name>
<keyword evidence="8" id="KW-0443">Lipid metabolism</keyword>
<proteinExistence type="inferred from homology"/>
<feature type="domain" description="3-hydroxyacyl-CoA dehydrogenase C-terminal" evidence="15">
    <location>
        <begin position="478"/>
        <end position="571"/>
    </location>
</feature>
<dbReference type="InterPro" id="IPR006108">
    <property type="entry name" value="3HC_DH_C"/>
</dbReference>
<keyword evidence="11" id="KW-0456">Lyase</keyword>
<dbReference type="EMBL" id="RKKU01000002">
    <property type="protein sequence ID" value="ROZ87870.1"/>
    <property type="molecule type" value="Genomic_DNA"/>
</dbReference>
<dbReference type="CDD" id="cd06558">
    <property type="entry name" value="crotonase-like"/>
    <property type="match status" value="1"/>
</dbReference>